<organism evidence="2 3">
    <name type="scientific">Dyadobacter fermentans</name>
    <dbReference type="NCBI Taxonomy" id="94254"/>
    <lineage>
        <taxon>Bacteria</taxon>
        <taxon>Pseudomonadati</taxon>
        <taxon>Bacteroidota</taxon>
        <taxon>Cytophagia</taxon>
        <taxon>Cytophagales</taxon>
        <taxon>Spirosomataceae</taxon>
        <taxon>Dyadobacter</taxon>
    </lineage>
</organism>
<accession>A0ABU1R6A7</accession>
<evidence type="ECO:0000313" key="3">
    <source>
        <dbReference type="Proteomes" id="UP001264980"/>
    </source>
</evidence>
<dbReference type="EMBL" id="JAVDTI010000008">
    <property type="protein sequence ID" value="MDR6808918.1"/>
    <property type="molecule type" value="Genomic_DNA"/>
</dbReference>
<feature type="transmembrane region" description="Helical" evidence="1">
    <location>
        <begin position="38"/>
        <end position="60"/>
    </location>
</feature>
<evidence type="ECO:0000256" key="1">
    <source>
        <dbReference type="SAM" id="Phobius"/>
    </source>
</evidence>
<dbReference type="RefSeq" id="WP_309991551.1">
    <property type="nucleotide sequence ID" value="NZ_JAVDTI010000008.1"/>
</dbReference>
<evidence type="ECO:0000313" key="2">
    <source>
        <dbReference type="EMBL" id="MDR6808918.1"/>
    </source>
</evidence>
<reference evidence="2 3" key="1">
    <citation type="submission" date="2023-07" db="EMBL/GenBank/DDBJ databases">
        <title>Sorghum-associated microbial communities from plants grown in Nebraska, USA.</title>
        <authorList>
            <person name="Schachtman D."/>
        </authorList>
    </citation>
    <scope>NUCLEOTIDE SEQUENCE [LARGE SCALE GENOMIC DNA]</scope>
    <source>
        <strain evidence="2 3">BE57</strain>
    </source>
</reference>
<keyword evidence="1" id="KW-0812">Transmembrane</keyword>
<keyword evidence="1" id="KW-1133">Transmembrane helix</keyword>
<keyword evidence="3" id="KW-1185">Reference proteome</keyword>
<evidence type="ECO:0008006" key="4">
    <source>
        <dbReference type="Google" id="ProtNLM"/>
    </source>
</evidence>
<keyword evidence="1" id="KW-0472">Membrane</keyword>
<protein>
    <recommendedName>
        <fullName evidence="4">Glycine zipper domain-containing protein</fullName>
    </recommendedName>
</protein>
<name>A0ABU1R6A7_9BACT</name>
<proteinExistence type="predicted"/>
<dbReference type="Proteomes" id="UP001264980">
    <property type="component" value="Unassembled WGS sequence"/>
</dbReference>
<sequence length="70" mass="7000">MQSSITTTKKQCSGDQWSSLVPSLISTSMGGAVVGGSIANISGALAGGVFGVFIALCSGYKNSKASITRN</sequence>
<gene>
    <name evidence="2" type="ORF">J2W84_005983</name>
</gene>
<comment type="caution">
    <text evidence="2">The sequence shown here is derived from an EMBL/GenBank/DDBJ whole genome shotgun (WGS) entry which is preliminary data.</text>
</comment>